<protein>
    <submittedName>
        <fullName evidence="1">Uncharacterized protein</fullName>
    </submittedName>
</protein>
<evidence type="ECO:0000313" key="2">
    <source>
        <dbReference type="Proteomes" id="UP000442694"/>
    </source>
</evidence>
<dbReference type="Proteomes" id="UP000442694">
    <property type="component" value="Unassembled WGS sequence"/>
</dbReference>
<evidence type="ECO:0000313" key="1">
    <source>
        <dbReference type="EMBL" id="KAB8029208.1"/>
    </source>
</evidence>
<dbReference type="AlphaFoldDB" id="A0A833JCE1"/>
<dbReference type="EMBL" id="WFLN01000008">
    <property type="protein sequence ID" value="KAB8029208.1"/>
    <property type="molecule type" value="Genomic_DNA"/>
</dbReference>
<keyword evidence="2" id="KW-1185">Reference proteome</keyword>
<gene>
    <name evidence="1" type="ORF">GCL57_11775</name>
</gene>
<proteinExistence type="predicted"/>
<accession>A0A833JCE1</accession>
<reference evidence="1 2" key="1">
    <citation type="submission" date="2019-10" db="EMBL/GenBank/DDBJ databases">
        <title>New genus of Silvanigrellaceae.</title>
        <authorList>
            <person name="Pitt A."/>
            <person name="Hahn M.W."/>
        </authorList>
    </citation>
    <scope>NUCLEOTIDE SEQUENCE [LARGE SCALE GENOMIC DNA]</scope>
    <source>
        <strain evidence="1 2">33A1-SZDP</strain>
    </source>
</reference>
<organism evidence="1 2">
    <name type="scientific">Fluviispira multicolorata</name>
    <dbReference type="NCBI Taxonomy" id="2654512"/>
    <lineage>
        <taxon>Bacteria</taxon>
        <taxon>Pseudomonadati</taxon>
        <taxon>Bdellovibrionota</taxon>
        <taxon>Oligoflexia</taxon>
        <taxon>Silvanigrellales</taxon>
        <taxon>Silvanigrellaceae</taxon>
        <taxon>Fluviispira</taxon>
    </lineage>
</organism>
<name>A0A833JCE1_9BACT</name>
<sequence>MSNEIMVLDNVNTLRAELNKIPRARLQFSKVILDFFDSYNISLSGDLLGQLTIATCKEIVSDEEELNTSWTN</sequence>
<comment type="caution">
    <text evidence="1">The sequence shown here is derived from an EMBL/GenBank/DDBJ whole genome shotgun (WGS) entry which is preliminary data.</text>
</comment>
<dbReference type="RefSeq" id="WP_152213549.1">
    <property type="nucleotide sequence ID" value="NZ_WFLN01000008.1"/>
</dbReference>